<dbReference type="EMBL" id="MZXV01000051">
    <property type="protein sequence ID" value="PZV36159.1"/>
    <property type="molecule type" value="Genomic_DNA"/>
</dbReference>
<gene>
    <name evidence="6" type="ORF">B5V02_23420</name>
</gene>
<name>A0A2W7CQS9_9HYPH</name>
<feature type="compositionally biased region" description="Basic residues" evidence="4">
    <location>
        <begin position="51"/>
        <end position="61"/>
    </location>
</feature>
<evidence type="ECO:0000313" key="7">
    <source>
        <dbReference type="Proteomes" id="UP000248616"/>
    </source>
</evidence>
<dbReference type="Proteomes" id="UP000248616">
    <property type="component" value="Unassembled WGS sequence"/>
</dbReference>
<evidence type="ECO:0000256" key="3">
    <source>
        <dbReference type="ARBA" id="ARBA00022801"/>
    </source>
</evidence>
<dbReference type="OrthoDB" id="9804926at2"/>
<organism evidence="6 7">
    <name type="scientific">Mesorhizobium kowhaii</name>
    <dbReference type="NCBI Taxonomy" id="1300272"/>
    <lineage>
        <taxon>Bacteria</taxon>
        <taxon>Pseudomonadati</taxon>
        <taxon>Pseudomonadota</taxon>
        <taxon>Alphaproteobacteria</taxon>
        <taxon>Hyphomicrobiales</taxon>
        <taxon>Phyllobacteriaceae</taxon>
        <taxon>Mesorhizobium</taxon>
    </lineage>
</organism>
<accession>A0A2W7CQS9</accession>
<evidence type="ECO:0000256" key="4">
    <source>
        <dbReference type="SAM" id="MobiDB-lite"/>
    </source>
</evidence>
<dbReference type="InterPro" id="IPR054613">
    <property type="entry name" value="Peptidase_S78_dom"/>
</dbReference>
<protein>
    <recommendedName>
        <fullName evidence="5">Prohead serine protease domain-containing protein</fullName>
    </recommendedName>
</protein>
<evidence type="ECO:0000313" key="6">
    <source>
        <dbReference type="EMBL" id="PZV36159.1"/>
    </source>
</evidence>
<sequence>MEAPGRRVPGLMEADRHARNTLGLRRVRSALNGHKAHATSPRHQALDQSRRDRRIQGRRPHGPLPCPGAEALAAESTRSRRAGAARVGKRHGLGGRLADDVGNPAGSGGGLQMMIAGYAIAWGVICNDEFVVGAGAFHQLIQRGFQPQMLLEHEGEEIGRWLKIREDDRGLLCVGEVFSDSPRAQLARDLMVSGKLPGLSLGRKETMARPIASGISFVRQVLRIDEISLVEEPRCPAALIDSICEMGAG</sequence>
<keyword evidence="3" id="KW-0378">Hydrolase</keyword>
<dbReference type="Pfam" id="PF04586">
    <property type="entry name" value="Peptidase_S78"/>
    <property type="match status" value="1"/>
</dbReference>
<dbReference type="GO" id="GO:0008233">
    <property type="term" value="F:peptidase activity"/>
    <property type="evidence" value="ECO:0007669"/>
    <property type="project" value="UniProtKB-KW"/>
</dbReference>
<evidence type="ECO:0000259" key="5">
    <source>
        <dbReference type="Pfam" id="PF04586"/>
    </source>
</evidence>
<feature type="compositionally biased region" description="Basic residues" evidence="4">
    <location>
        <begin position="79"/>
        <end position="89"/>
    </location>
</feature>
<dbReference type="AlphaFoldDB" id="A0A2W7CQS9"/>
<reference evidence="7" key="1">
    <citation type="submission" date="2017-03" db="EMBL/GenBank/DDBJ databases">
        <authorList>
            <person name="Safronova V.I."/>
            <person name="Sazanova A.L."/>
            <person name="Chirak E.R."/>
        </authorList>
    </citation>
    <scope>NUCLEOTIDE SEQUENCE [LARGE SCALE GENOMIC DNA]</scope>
    <source>
        <strain evidence="7">Ach-343</strain>
    </source>
</reference>
<evidence type="ECO:0000256" key="2">
    <source>
        <dbReference type="ARBA" id="ARBA00022670"/>
    </source>
</evidence>
<proteinExistence type="predicted"/>
<dbReference type="SUPFAM" id="SSF50789">
    <property type="entry name" value="Herpes virus serine proteinase, assemblin"/>
    <property type="match status" value="1"/>
</dbReference>
<keyword evidence="2" id="KW-0645">Protease</keyword>
<feature type="region of interest" description="Disordered" evidence="4">
    <location>
        <begin position="32"/>
        <end position="89"/>
    </location>
</feature>
<keyword evidence="1" id="KW-1188">Viral release from host cell</keyword>
<feature type="domain" description="Prohead serine protease" evidence="5">
    <location>
        <begin position="113"/>
        <end position="241"/>
    </location>
</feature>
<comment type="caution">
    <text evidence="6">The sequence shown here is derived from an EMBL/GenBank/DDBJ whole genome shotgun (WGS) entry which is preliminary data.</text>
</comment>
<keyword evidence="7" id="KW-1185">Reference proteome</keyword>
<dbReference type="GO" id="GO:0006508">
    <property type="term" value="P:proteolysis"/>
    <property type="evidence" value="ECO:0007669"/>
    <property type="project" value="UniProtKB-KW"/>
</dbReference>
<evidence type="ECO:0000256" key="1">
    <source>
        <dbReference type="ARBA" id="ARBA00022612"/>
    </source>
</evidence>